<dbReference type="AlphaFoldDB" id="D5RTT7"/>
<keyword evidence="2" id="KW-1185">Reference proteome</keyword>
<accession>D5RTT7</accession>
<gene>
    <name evidence="1" type="ORF">HMPREF0731_4499</name>
</gene>
<comment type="caution">
    <text evidence="1">The sequence shown here is derived from an EMBL/GenBank/DDBJ whole genome shotgun (WGS) entry which is preliminary data.</text>
</comment>
<dbReference type="Proteomes" id="UP000005324">
    <property type="component" value="Unassembled WGS sequence"/>
</dbReference>
<reference evidence="1 2" key="1">
    <citation type="submission" date="2010-04" db="EMBL/GenBank/DDBJ databases">
        <authorList>
            <person name="Qin X."/>
            <person name="Bachman B."/>
            <person name="Battles P."/>
            <person name="Bell A."/>
            <person name="Bess C."/>
            <person name="Bickham C."/>
            <person name="Chaboub L."/>
            <person name="Chen D."/>
            <person name="Coyle M."/>
            <person name="Deiros D.R."/>
            <person name="Dinh H."/>
            <person name="Forbes L."/>
            <person name="Fowler G."/>
            <person name="Francisco L."/>
            <person name="Fu Q."/>
            <person name="Gubbala S."/>
            <person name="Hale W."/>
            <person name="Han Y."/>
            <person name="Hemphill L."/>
            <person name="Highlander S.K."/>
            <person name="Hirani K."/>
            <person name="Hogues M."/>
            <person name="Jackson L."/>
            <person name="Jakkamsetti A."/>
            <person name="Javaid M."/>
            <person name="Jiang H."/>
            <person name="Korchina V."/>
            <person name="Kovar C."/>
            <person name="Lara F."/>
            <person name="Lee S."/>
            <person name="Mata R."/>
            <person name="Mathew T."/>
            <person name="Moen C."/>
            <person name="Morales K."/>
            <person name="Munidasa M."/>
            <person name="Nazareth L."/>
            <person name="Ngo R."/>
            <person name="Nguyen L."/>
            <person name="Okwuonu G."/>
            <person name="Ongeri F."/>
            <person name="Patil S."/>
            <person name="Petrosino J."/>
            <person name="Pham C."/>
            <person name="Pham P."/>
            <person name="Pu L.-L."/>
            <person name="Puazo M."/>
            <person name="Raj R."/>
            <person name="Reid J."/>
            <person name="Rouhana J."/>
            <person name="Saada N."/>
            <person name="Shang Y."/>
            <person name="Simmons D."/>
            <person name="Thornton R."/>
            <person name="Warren J."/>
            <person name="Weissenberger G."/>
            <person name="Zhang J."/>
            <person name="Zhang L."/>
            <person name="Zhou C."/>
            <person name="Zhu D."/>
            <person name="Muzny D."/>
            <person name="Worley K."/>
            <person name="Gibbs R."/>
        </authorList>
    </citation>
    <scope>NUCLEOTIDE SEQUENCE [LARGE SCALE GENOMIC DNA]</scope>
    <source>
        <strain evidence="1 2">ATCC 49957</strain>
    </source>
</reference>
<name>D5RTT7_9PROT</name>
<sequence>MLDALPPGARMTRAGSATVAGLRCDNWRVTAREGEGEICLTADGVALRASGTRDGKSGSLEALQVTYGAQDPARFQVPAGYQPVTLPQGLPPGLVPGLGGR</sequence>
<proteinExistence type="predicted"/>
<dbReference type="HOGENOM" id="CLU_2289538_0_0_5"/>
<evidence type="ECO:0000313" key="2">
    <source>
        <dbReference type="Proteomes" id="UP000005324"/>
    </source>
</evidence>
<organism evidence="1 2">
    <name type="scientific">Pseudoroseomonas cervicalis ATCC 49957</name>
    <dbReference type="NCBI Taxonomy" id="525371"/>
    <lineage>
        <taxon>Bacteria</taxon>
        <taxon>Pseudomonadati</taxon>
        <taxon>Pseudomonadota</taxon>
        <taxon>Alphaproteobacteria</taxon>
        <taxon>Acetobacterales</taxon>
        <taxon>Roseomonadaceae</taxon>
        <taxon>Roseomonas</taxon>
    </lineage>
</organism>
<evidence type="ECO:0000313" key="1">
    <source>
        <dbReference type="EMBL" id="EFH09284.1"/>
    </source>
</evidence>
<protein>
    <submittedName>
        <fullName evidence="1">Uncharacterized protein</fullName>
    </submittedName>
</protein>
<dbReference type="EMBL" id="ADVL01000842">
    <property type="protein sequence ID" value="EFH09284.1"/>
    <property type="molecule type" value="Genomic_DNA"/>
</dbReference>